<dbReference type="KEGG" id="vg:29125373"/>
<accession>A0A127AXT0</accession>
<organism evidence="1 2">
    <name type="scientific">Bacillus phage SP-15</name>
    <dbReference type="NCBI Taxonomy" id="1792032"/>
    <lineage>
        <taxon>Viruses</taxon>
        <taxon>Duplodnaviria</taxon>
        <taxon>Heunggongvirae</taxon>
        <taxon>Uroviricota</taxon>
        <taxon>Caudoviricetes</taxon>
        <taxon>Thornevirus</taxon>
        <taxon>Thornevirus SP15</taxon>
    </lineage>
</organism>
<dbReference type="GeneID" id="29125373"/>
<protein>
    <submittedName>
        <fullName evidence="1">Uncharacterized protein</fullName>
    </submittedName>
</protein>
<proteinExistence type="predicted"/>
<dbReference type="Proteomes" id="UP000203261">
    <property type="component" value="Segment"/>
</dbReference>
<dbReference type="RefSeq" id="YP_009302593.1">
    <property type="nucleotide sequence ID" value="NC_031245.1"/>
</dbReference>
<evidence type="ECO:0000313" key="1">
    <source>
        <dbReference type="EMBL" id="AMM45004.1"/>
    </source>
</evidence>
<reference evidence="1 2" key="1">
    <citation type="submission" date="2015-08" db="EMBL/GenBank/DDBJ databases">
        <authorList>
            <person name="Babu N.S."/>
            <person name="Beckwith C.J."/>
            <person name="Beseler K.G."/>
            <person name="Brison A."/>
            <person name="Carone J.V."/>
            <person name="Caskin T.P."/>
            <person name="Diamond M."/>
            <person name="Durham M.E."/>
            <person name="Foxe J.M."/>
            <person name="Go M."/>
            <person name="Henderson B.A."/>
            <person name="Jones I.B."/>
            <person name="McGettigan J.A."/>
            <person name="Micheletti S.J."/>
            <person name="Nasrallah M.E."/>
            <person name="Ortiz D."/>
            <person name="Piller C.R."/>
            <person name="Privatt S.R."/>
            <person name="Schneider S.L."/>
            <person name="Sharp S."/>
            <person name="Smith T.C."/>
            <person name="Stanton J.D."/>
            <person name="Ullery H.E."/>
            <person name="Wilson R.J."/>
            <person name="Serrano M.G."/>
            <person name="Buck G."/>
            <person name="Lee V."/>
            <person name="Wang Y."/>
            <person name="Carvalho R."/>
            <person name="Voegtly L."/>
            <person name="Shi R."/>
            <person name="Duckworth R."/>
            <person name="Johnson A."/>
            <person name="Loviza R."/>
            <person name="Walstead R."/>
            <person name="Shah Z."/>
            <person name="Kiflezghi M."/>
            <person name="Wade K."/>
            <person name="Ball S.L."/>
            <person name="Bradley K.W."/>
            <person name="Asai D.J."/>
            <person name="Bowman C.A."/>
            <person name="Russell D.A."/>
            <person name="Pope W.H."/>
            <person name="Jacobs-Sera D."/>
            <person name="Hendrix R.W."/>
            <person name="Hatfull G.F."/>
        </authorList>
    </citation>
    <scope>NUCLEOTIDE SEQUENCE [LARGE SCALE GENOMIC DNA]</scope>
</reference>
<keyword evidence="2" id="KW-1185">Reference proteome</keyword>
<gene>
    <name evidence="1" type="ORF">SP15_204</name>
</gene>
<dbReference type="EMBL" id="KT624200">
    <property type="protein sequence ID" value="AMM45004.1"/>
    <property type="molecule type" value="Genomic_DNA"/>
</dbReference>
<name>A0A127AXT0_9CAUD</name>
<sequence length="104" mass="11979">MITQWDISGTERKITYNSLCKVIVISLDNILENHKDAGITPDRILLTPSSYAMLTAVLNYEDQNEELVLPRTYKDIPITVTDKLREDVAFEVVIPPDEEFRRIL</sequence>
<evidence type="ECO:0000313" key="2">
    <source>
        <dbReference type="Proteomes" id="UP000203261"/>
    </source>
</evidence>